<protein>
    <recommendedName>
        <fullName evidence="4">DUF1501 domain-containing protein</fullName>
    </recommendedName>
</protein>
<dbReference type="PANTHER" id="PTHR43737:SF1">
    <property type="entry name" value="DUF1501 DOMAIN-CONTAINING PROTEIN"/>
    <property type="match status" value="1"/>
</dbReference>
<evidence type="ECO:0000313" key="2">
    <source>
        <dbReference type="EMBL" id="ONG41481.1"/>
    </source>
</evidence>
<keyword evidence="1" id="KW-0732">Signal</keyword>
<proteinExistence type="predicted"/>
<feature type="signal peptide" evidence="1">
    <location>
        <begin position="1"/>
        <end position="25"/>
    </location>
</feature>
<dbReference type="AlphaFoldDB" id="A0A1S8CVZ0"/>
<evidence type="ECO:0000313" key="3">
    <source>
        <dbReference type="Proteomes" id="UP000192132"/>
    </source>
</evidence>
<reference evidence="2 3" key="1">
    <citation type="submission" date="2016-10" db="EMBL/GenBank/DDBJ databases">
        <title>Draft Genome sequence of Alkanindiges sp. strain H1.</title>
        <authorList>
            <person name="Subhash Y."/>
            <person name="Lee S."/>
        </authorList>
    </citation>
    <scope>NUCLEOTIDE SEQUENCE [LARGE SCALE GENOMIC DNA]</scope>
    <source>
        <strain evidence="2 3">H1</strain>
    </source>
</reference>
<comment type="caution">
    <text evidence="2">The sequence shown here is derived from an EMBL/GenBank/DDBJ whole genome shotgun (WGS) entry which is preliminary data.</text>
</comment>
<dbReference type="PANTHER" id="PTHR43737">
    <property type="entry name" value="BLL7424 PROTEIN"/>
    <property type="match status" value="1"/>
</dbReference>
<dbReference type="OrthoDB" id="9779968at2"/>
<keyword evidence="3" id="KW-1185">Reference proteome</keyword>
<sequence length="412" mass="45316">MNRRELIRHSLLLASTPLLFNNTWAASTPIAQKKLIIVMLRGAVDGLNVVVPYQDEHYYQLRPNIALSKPSANQPDSVLDLDGYFGLNPVLAPLMPLWHSRELAFIHAAGSPSATRSHFDAQDYMETATPDIKTTRNGWLNRLLLQLDAKKSSSLQGISISTTIPRIFAGQHPITVVSPGQSVKKSSTISSASSRRLFDGLYKNSGTLGEAYQSAQVADKALQRALSEQQPEQEKAANGGQPVRGFAADARQLASLMHARDDIGFGFFGISGWDTHAAQGKEKGKLANSLTLLMNGLTELKQGLSDKWPDTVVVVMSEFGRTVKENGNQGTDHGHGNVMWLLGGAIKGKKVYGEWPTLQPQRLFENRDLAVMTDFRTVLCEVITNQFHLNPEQLNQIFPNFQTSTHALGLFT</sequence>
<dbReference type="RefSeq" id="WP_076877239.1">
    <property type="nucleotide sequence ID" value="NZ_MLCN01000008.1"/>
</dbReference>
<dbReference type="Proteomes" id="UP000192132">
    <property type="component" value="Unassembled WGS sequence"/>
</dbReference>
<dbReference type="Pfam" id="PF07394">
    <property type="entry name" value="DUF1501"/>
    <property type="match status" value="1"/>
</dbReference>
<feature type="chain" id="PRO_5012842821" description="DUF1501 domain-containing protein" evidence="1">
    <location>
        <begin position="26"/>
        <end position="412"/>
    </location>
</feature>
<dbReference type="EMBL" id="MLCN01000008">
    <property type="protein sequence ID" value="ONG41481.1"/>
    <property type="molecule type" value="Genomic_DNA"/>
</dbReference>
<name>A0A1S8CVZ0_9GAMM</name>
<gene>
    <name evidence="2" type="ORF">BKE30_03285</name>
</gene>
<organism evidence="2 3">
    <name type="scientific">Alkanindiges hydrocarboniclasticus</name>
    <dbReference type="NCBI Taxonomy" id="1907941"/>
    <lineage>
        <taxon>Bacteria</taxon>
        <taxon>Pseudomonadati</taxon>
        <taxon>Pseudomonadota</taxon>
        <taxon>Gammaproteobacteria</taxon>
        <taxon>Moraxellales</taxon>
        <taxon>Moraxellaceae</taxon>
        <taxon>Alkanindiges</taxon>
    </lineage>
</organism>
<evidence type="ECO:0000256" key="1">
    <source>
        <dbReference type="SAM" id="SignalP"/>
    </source>
</evidence>
<accession>A0A1S8CVZ0</accession>
<evidence type="ECO:0008006" key="4">
    <source>
        <dbReference type="Google" id="ProtNLM"/>
    </source>
</evidence>
<dbReference type="InterPro" id="IPR010869">
    <property type="entry name" value="DUF1501"/>
</dbReference>